<dbReference type="AlphaFoldDB" id="A0A931CX02"/>
<dbReference type="Pfam" id="PF07690">
    <property type="entry name" value="MFS_1"/>
    <property type="match status" value="1"/>
</dbReference>
<feature type="transmembrane region" description="Helical" evidence="5">
    <location>
        <begin position="388"/>
        <end position="409"/>
    </location>
</feature>
<feature type="transmembrane region" description="Helical" evidence="5">
    <location>
        <begin position="235"/>
        <end position="254"/>
    </location>
</feature>
<feature type="transmembrane region" description="Helical" evidence="5">
    <location>
        <begin position="274"/>
        <end position="295"/>
    </location>
</feature>
<keyword evidence="2 5" id="KW-0812">Transmembrane</keyword>
<reference evidence="7 8" key="1">
    <citation type="submission" date="2020-11" db="EMBL/GenBank/DDBJ databases">
        <title>Arthrobacter antarcticus sp. nov., isolated from Antarctic Soil.</title>
        <authorList>
            <person name="Li J."/>
        </authorList>
    </citation>
    <scope>NUCLEOTIDE SEQUENCE [LARGE SCALE GENOMIC DNA]</scope>
    <source>
        <strain evidence="7 8">Z1-20</strain>
    </source>
</reference>
<evidence type="ECO:0000313" key="7">
    <source>
        <dbReference type="EMBL" id="MBG0741488.1"/>
    </source>
</evidence>
<feature type="transmembrane region" description="Helical" evidence="5">
    <location>
        <begin position="52"/>
        <end position="74"/>
    </location>
</feature>
<dbReference type="InterPro" id="IPR036259">
    <property type="entry name" value="MFS_trans_sf"/>
</dbReference>
<organism evidence="7 8">
    <name type="scientific">Arthrobacter terrae</name>
    <dbReference type="NCBI Taxonomy" id="2935737"/>
    <lineage>
        <taxon>Bacteria</taxon>
        <taxon>Bacillati</taxon>
        <taxon>Actinomycetota</taxon>
        <taxon>Actinomycetes</taxon>
        <taxon>Micrococcales</taxon>
        <taxon>Micrococcaceae</taxon>
        <taxon>Arthrobacter</taxon>
    </lineage>
</organism>
<dbReference type="RefSeq" id="WP_196398440.1">
    <property type="nucleotide sequence ID" value="NZ_JADNYM010000031.1"/>
</dbReference>
<evidence type="ECO:0000256" key="4">
    <source>
        <dbReference type="ARBA" id="ARBA00023136"/>
    </source>
</evidence>
<proteinExistence type="predicted"/>
<feature type="transmembrane region" description="Helical" evidence="5">
    <location>
        <begin position="302"/>
        <end position="319"/>
    </location>
</feature>
<dbReference type="PROSITE" id="PS50850">
    <property type="entry name" value="MFS"/>
    <property type="match status" value="1"/>
</dbReference>
<gene>
    <name evidence="7" type="ORF">IV500_19160</name>
</gene>
<keyword evidence="4 5" id="KW-0472">Membrane</keyword>
<evidence type="ECO:0000256" key="1">
    <source>
        <dbReference type="ARBA" id="ARBA00004651"/>
    </source>
</evidence>
<dbReference type="Proteomes" id="UP000655366">
    <property type="component" value="Unassembled WGS sequence"/>
</dbReference>
<dbReference type="GO" id="GO:0005886">
    <property type="term" value="C:plasma membrane"/>
    <property type="evidence" value="ECO:0007669"/>
    <property type="project" value="UniProtKB-SubCell"/>
</dbReference>
<dbReference type="GO" id="GO:0022857">
    <property type="term" value="F:transmembrane transporter activity"/>
    <property type="evidence" value="ECO:0007669"/>
    <property type="project" value="InterPro"/>
</dbReference>
<comment type="caution">
    <text evidence="7">The sequence shown here is derived from an EMBL/GenBank/DDBJ whole genome shotgun (WGS) entry which is preliminary data.</text>
</comment>
<evidence type="ECO:0000256" key="2">
    <source>
        <dbReference type="ARBA" id="ARBA00022692"/>
    </source>
</evidence>
<name>A0A931CX02_9MICC</name>
<feature type="transmembrane region" description="Helical" evidence="5">
    <location>
        <begin position="325"/>
        <end position="348"/>
    </location>
</feature>
<comment type="subcellular location">
    <subcellularLocation>
        <location evidence="1">Cell membrane</location>
        <topology evidence="1">Multi-pass membrane protein</topology>
    </subcellularLocation>
</comment>
<feature type="transmembrane region" description="Helical" evidence="5">
    <location>
        <begin position="21"/>
        <end position="46"/>
    </location>
</feature>
<evidence type="ECO:0000313" key="8">
    <source>
        <dbReference type="Proteomes" id="UP000655366"/>
    </source>
</evidence>
<dbReference type="Gene3D" id="1.20.1250.20">
    <property type="entry name" value="MFS general substrate transporter like domains"/>
    <property type="match status" value="1"/>
</dbReference>
<evidence type="ECO:0000256" key="3">
    <source>
        <dbReference type="ARBA" id="ARBA00022989"/>
    </source>
</evidence>
<dbReference type="SUPFAM" id="SSF103473">
    <property type="entry name" value="MFS general substrate transporter"/>
    <property type="match status" value="1"/>
</dbReference>
<keyword evidence="8" id="KW-1185">Reference proteome</keyword>
<dbReference type="InterPro" id="IPR011701">
    <property type="entry name" value="MFS"/>
</dbReference>
<accession>A0A931CX02</accession>
<feature type="transmembrane region" description="Helical" evidence="5">
    <location>
        <begin position="112"/>
        <end position="137"/>
    </location>
</feature>
<feature type="transmembrane region" description="Helical" evidence="5">
    <location>
        <begin position="360"/>
        <end position="382"/>
    </location>
</feature>
<dbReference type="PANTHER" id="PTHR23542">
    <property type="match status" value="1"/>
</dbReference>
<dbReference type="PANTHER" id="PTHR23542:SF1">
    <property type="entry name" value="MAJOR FACILITATOR SUPERFAMILY (MFS) PROFILE DOMAIN-CONTAINING PROTEIN"/>
    <property type="match status" value="1"/>
</dbReference>
<sequence length="420" mass="42634">MFPPEPRGPLGRYAALPRLAGAGFIPLGLFARVPLAMLTVGVLTLVTGVSGSYAIGGFAAGAVGVGSAVGAPVLGFLADKFGQRRVLLTAAVLNALALSAVVILTYRAGDFAAPAVASVLTAAFLSGATSPQVGPLARVRWMSLSLRLPAGQRDDAVETALSYESTADELTFVMGPALVGILASLVASWLPLILAAAMTLTLVSLFAVHPTEAAVLRHRKPFPGENAETAQPVRLAWIAIPVLGMLCMGTFFGATQTGLIAFSGSFGSSDLAGLLYAVMGLSSAVAALSMAYWPARFSHPRRWLFVSALMVAFAALLLLPASVPVMIAVLFVLGTPVGPAMVTMFSIGGMLAPKQWLGTIMTALASGIVAGTAVGSSMAGALAQTSGYGAAFLVSICAAVGLFILGTIATKVIRTAGAAA</sequence>
<feature type="transmembrane region" description="Helical" evidence="5">
    <location>
        <begin position="193"/>
        <end position="215"/>
    </location>
</feature>
<feature type="transmembrane region" description="Helical" evidence="5">
    <location>
        <begin position="86"/>
        <end position="106"/>
    </location>
</feature>
<keyword evidence="3 5" id="KW-1133">Transmembrane helix</keyword>
<protein>
    <submittedName>
        <fullName evidence="7">MFS transporter</fullName>
    </submittedName>
</protein>
<dbReference type="EMBL" id="JADNYM010000031">
    <property type="protein sequence ID" value="MBG0741488.1"/>
    <property type="molecule type" value="Genomic_DNA"/>
</dbReference>
<evidence type="ECO:0000256" key="5">
    <source>
        <dbReference type="SAM" id="Phobius"/>
    </source>
</evidence>
<feature type="domain" description="Major facilitator superfamily (MFS) profile" evidence="6">
    <location>
        <begin position="15"/>
        <end position="413"/>
    </location>
</feature>
<dbReference type="InterPro" id="IPR020846">
    <property type="entry name" value="MFS_dom"/>
</dbReference>
<evidence type="ECO:0000259" key="6">
    <source>
        <dbReference type="PROSITE" id="PS50850"/>
    </source>
</evidence>